<protein>
    <submittedName>
        <fullName evidence="6">Membrane protein</fullName>
    </submittedName>
</protein>
<keyword evidence="3 5" id="KW-1133">Transmembrane helix</keyword>
<dbReference type="PANTHER" id="PTHR43077:SF5">
    <property type="entry name" value="PHAGE INFECTION PROTEIN"/>
    <property type="match status" value="1"/>
</dbReference>
<feature type="transmembrane region" description="Helical" evidence="5">
    <location>
        <begin position="397"/>
        <end position="415"/>
    </location>
</feature>
<evidence type="ECO:0000256" key="3">
    <source>
        <dbReference type="ARBA" id="ARBA00022989"/>
    </source>
</evidence>
<feature type="transmembrane region" description="Helical" evidence="5">
    <location>
        <begin position="339"/>
        <end position="358"/>
    </location>
</feature>
<accession>A0AAC8UWX4</accession>
<name>A0AAC8UWX4_9LACO</name>
<dbReference type="PANTHER" id="PTHR43077">
    <property type="entry name" value="TRANSPORT PERMEASE YVFS-RELATED"/>
    <property type="match status" value="1"/>
</dbReference>
<gene>
    <name evidence="6" type="ORF">ABN16_12525</name>
</gene>
<evidence type="ECO:0000313" key="6">
    <source>
        <dbReference type="EMBL" id="AKP65748.1"/>
    </source>
</evidence>
<feature type="transmembrane region" description="Helical" evidence="5">
    <location>
        <begin position="233"/>
        <end position="254"/>
    </location>
</feature>
<comment type="subcellular location">
    <subcellularLocation>
        <location evidence="1">Membrane</location>
        <topology evidence="1">Multi-pass membrane protein</topology>
    </subcellularLocation>
</comment>
<dbReference type="AlphaFoldDB" id="A0AAC8UWX4"/>
<keyword evidence="4 5" id="KW-0472">Membrane</keyword>
<organism evidence="6 7">
    <name type="scientific">Levilactobacillus koreensis</name>
    <dbReference type="NCBI Taxonomy" id="637971"/>
    <lineage>
        <taxon>Bacteria</taxon>
        <taxon>Bacillati</taxon>
        <taxon>Bacillota</taxon>
        <taxon>Bacilli</taxon>
        <taxon>Lactobacillales</taxon>
        <taxon>Lactobacillaceae</taxon>
        <taxon>Levilactobacillus</taxon>
    </lineage>
</organism>
<evidence type="ECO:0000256" key="1">
    <source>
        <dbReference type="ARBA" id="ARBA00004141"/>
    </source>
</evidence>
<dbReference type="RefSeq" id="WP_048736028.1">
    <property type="nucleotide sequence ID" value="NZ_CP012033.1"/>
</dbReference>
<dbReference type="Gene3D" id="3.40.1710.10">
    <property type="entry name" value="abc type-2 transporter like domain"/>
    <property type="match status" value="1"/>
</dbReference>
<dbReference type="EMBL" id="CP012033">
    <property type="protein sequence ID" value="AKP65748.1"/>
    <property type="molecule type" value="Genomic_DNA"/>
</dbReference>
<evidence type="ECO:0000256" key="4">
    <source>
        <dbReference type="ARBA" id="ARBA00023136"/>
    </source>
</evidence>
<evidence type="ECO:0000256" key="5">
    <source>
        <dbReference type="SAM" id="Phobius"/>
    </source>
</evidence>
<dbReference type="InterPro" id="IPR051328">
    <property type="entry name" value="T7SS_ABC-Transporter"/>
</dbReference>
<reference evidence="6 7" key="1">
    <citation type="submission" date="2015-07" db="EMBL/GenBank/DDBJ databases">
        <title>Lactobacillus korensis/26-25/ whole genome sequencing.</title>
        <authorList>
            <person name="Kim M.K."/>
            <person name="Im W.-T."/>
            <person name="Srinivasan S."/>
            <person name="Lee J.-J."/>
        </authorList>
    </citation>
    <scope>NUCLEOTIDE SEQUENCE [LARGE SCALE GENOMIC DNA]</scope>
    <source>
        <strain evidence="6 7">26-25</strain>
    </source>
</reference>
<dbReference type="KEGG" id="lko:ABN16_12525"/>
<evidence type="ECO:0000313" key="7">
    <source>
        <dbReference type="Proteomes" id="UP000036000"/>
    </source>
</evidence>
<dbReference type="Proteomes" id="UP000036000">
    <property type="component" value="Chromosome"/>
</dbReference>
<feature type="transmembrane region" description="Helical" evidence="5">
    <location>
        <begin position="308"/>
        <end position="332"/>
    </location>
</feature>
<keyword evidence="2 5" id="KW-0812">Transmembrane</keyword>
<sequence>MLNVFKRKNIWLGMLAAIIIIGLFAFAQVGARSTVKLHHLPLALVVNDSGKDAKNVVKTLQNESHKKNAEIKWVNVESSRSLTKGFAERKYYGAVVINSGFTKAINQQTRYLKGKVIANKLDVLAAKTPALTETQPFQRQKIVASSLTNRLPEQARISLYVSQGSNVTAANVLMTALPEMTNRLNQKITNQYNRIATKSGLTLTSPEWSSLQTPINATLTKRNSVSTKEISGMAPFLITIFCWLGSLIFSLLNWRDHSKNEMKRTDGRLSITSVTSQLISGLAIATVIAVSIYFFIKICYSVPVHNPQNFLLLMGFIAFVFYALQSAVLDLLGLKGWPLLLVIWIGSMGVITFIPQMLSPFYHNYVYDITPIRFANDLITNQMYIRDASITGSSMMALLYLGLASVAVMYGSTLIRKAKKTA</sequence>
<feature type="transmembrane region" description="Helical" evidence="5">
    <location>
        <begin position="274"/>
        <end position="296"/>
    </location>
</feature>
<proteinExistence type="predicted"/>
<evidence type="ECO:0000256" key="2">
    <source>
        <dbReference type="ARBA" id="ARBA00022692"/>
    </source>
</evidence>
<keyword evidence="7" id="KW-1185">Reference proteome</keyword>
<dbReference type="GO" id="GO:0016020">
    <property type="term" value="C:membrane"/>
    <property type="evidence" value="ECO:0007669"/>
    <property type="project" value="UniProtKB-SubCell"/>
</dbReference>